<comment type="caution">
    <text evidence="2">The sequence shown here is derived from an EMBL/GenBank/DDBJ whole genome shotgun (WGS) entry which is preliminary data.</text>
</comment>
<keyword evidence="1" id="KW-0812">Transmembrane</keyword>
<proteinExistence type="predicted"/>
<feature type="transmembrane region" description="Helical" evidence="1">
    <location>
        <begin position="223"/>
        <end position="246"/>
    </location>
</feature>
<evidence type="ECO:0000313" key="3">
    <source>
        <dbReference type="Proteomes" id="UP000297613"/>
    </source>
</evidence>
<protein>
    <submittedName>
        <fullName evidence="2">Uncharacterized protein</fullName>
    </submittedName>
</protein>
<evidence type="ECO:0000256" key="1">
    <source>
        <dbReference type="SAM" id="Phobius"/>
    </source>
</evidence>
<keyword evidence="1" id="KW-0472">Membrane</keyword>
<dbReference type="AlphaFoldDB" id="A0A6N4QWA1"/>
<reference evidence="2 3" key="1">
    <citation type="journal article" date="2019" name="PLoS Negl. Trop. Dis.">
        <title>Revisiting the worldwide diversity of Leptospira species in the environment.</title>
        <authorList>
            <person name="Vincent A.T."/>
            <person name="Schiettekatte O."/>
            <person name="Bourhy P."/>
            <person name="Veyrier F.J."/>
            <person name="Picardeau M."/>
        </authorList>
    </citation>
    <scope>NUCLEOTIDE SEQUENCE [LARGE SCALE GENOMIC DNA]</scope>
    <source>
        <strain evidence="2 3">201702445</strain>
    </source>
</reference>
<dbReference type="RefSeq" id="WP_135570889.1">
    <property type="nucleotide sequence ID" value="NZ_RQGK01000023.1"/>
</dbReference>
<gene>
    <name evidence="2" type="ORF">EHQ83_16795</name>
</gene>
<keyword evidence="1" id="KW-1133">Transmembrane helix</keyword>
<evidence type="ECO:0000313" key="2">
    <source>
        <dbReference type="EMBL" id="TGL80166.1"/>
    </source>
</evidence>
<name>A0A6N4QWA1_9LEPT</name>
<dbReference type="EMBL" id="RQGM01000069">
    <property type="protein sequence ID" value="TGL80166.1"/>
    <property type="molecule type" value="Genomic_DNA"/>
</dbReference>
<sequence>MTGLKLRISILILSILSFFYYMLVPYFPEGVYYKDRINSVFINLNEEFHRLESGLSNADSPADLESLQLEFPIVSGLKFVTETELSARKDPEGKLLAETLKEGASRLFFLKPSLVFCLPDLENKRLILAQLREDLLRVSFSGTESILIPDLKFGGYVEPGKQVQGLSGDQISSLLIGGINRSKSAVSRIQIGSVPFIGYYYATPENSYGFLKGILILKPGSDGISFLFLSGFLALLFLIDLMIRILRIKKDLFSDREGKEIQEIVGQISKGVNGLQLAKQKALELAEKDKVEEIQTLTSEEVDFDLKSLPINLKEVKRENGPSIFVLPFELKGERYISPAFLRDPDKFKAHPGIPPEIEKKRSEIFNPELQSLISKVNEPIQEIPKTPASAKAVAHGGQAAHKSEEEAGRTHYLELGPGYMKWLASLPIRDRRKILEVLDELGYGLESEYSFILKYYMSVFSSLKLSGFAIHYYDRRNGSYSPFVTYGLKTRTSENMIFLYDDQYIGKESGTYSMIGITEERKTDRFFRKKFDPIDLESCITILTIPLSNFGIPFRFFLFFKDPPTEENAQEIENLIFHSLEPVVPAFEEYDRKILGELFRDKRDVVSSRIHLMRIATDGERGITKSFRVEFHGKDFKKLESLRRKVMTQISEIIGPEDMCFGTGVGAFGLYTRKDLEEQVRSLMDQTGNEYDFIVDVYPENGKNLFTYL</sequence>
<organism evidence="2 3">
    <name type="scientific">Leptospira yasudae</name>
    <dbReference type="NCBI Taxonomy" id="2202201"/>
    <lineage>
        <taxon>Bacteria</taxon>
        <taxon>Pseudomonadati</taxon>
        <taxon>Spirochaetota</taxon>
        <taxon>Spirochaetia</taxon>
        <taxon>Leptospirales</taxon>
        <taxon>Leptospiraceae</taxon>
        <taxon>Leptospira</taxon>
    </lineage>
</organism>
<feature type="transmembrane region" description="Helical" evidence="1">
    <location>
        <begin position="6"/>
        <end position="27"/>
    </location>
</feature>
<dbReference type="Proteomes" id="UP000297613">
    <property type="component" value="Unassembled WGS sequence"/>
</dbReference>
<accession>A0A6N4QWA1</accession>